<dbReference type="Proteomes" id="UP001597214">
    <property type="component" value="Unassembled WGS sequence"/>
</dbReference>
<reference evidence="2" key="1">
    <citation type="journal article" date="2019" name="Int. J. Syst. Evol. Microbiol.">
        <title>The Global Catalogue of Microorganisms (GCM) 10K type strain sequencing project: providing services to taxonomists for standard genome sequencing and annotation.</title>
        <authorList>
            <consortium name="The Broad Institute Genomics Platform"/>
            <consortium name="The Broad Institute Genome Sequencing Center for Infectious Disease"/>
            <person name="Wu L."/>
            <person name="Ma J."/>
        </authorList>
    </citation>
    <scope>NUCLEOTIDE SEQUENCE [LARGE SCALE GENOMIC DNA]</scope>
    <source>
        <strain evidence="2">CCUG 49339</strain>
    </source>
</reference>
<sequence>MKFETTITILEQKLFLERVYDVQILSQGQTIPLPISRTIPQMIASININKNKRGYIIDRPKDTNYEVYIINRFLRKPIIWVFKRSGEYINDKQFTSIDLALKWMNDTYIRDAEIKLNLNSTVVL</sequence>
<comment type="caution">
    <text evidence="1">The sequence shown here is derived from an EMBL/GenBank/DDBJ whole genome shotgun (WGS) entry which is preliminary data.</text>
</comment>
<accession>A0ABW4LNK8</accession>
<dbReference type="RefSeq" id="WP_377927252.1">
    <property type="nucleotide sequence ID" value="NZ_JBHUEM010000005.1"/>
</dbReference>
<keyword evidence="2" id="KW-1185">Reference proteome</keyword>
<name>A0ABW4LNK8_9BACI</name>
<gene>
    <name evidence="1" type="ORF">ACFSCX_05965</name>
</gene>
<dbReference type="EMBL" id="JBHUEM010000005">
    <property type="protein sequence ID" value="MFD1736107.1"/>
    <property type="molecule type" value="Genomic_DNA"/>
</dbReference>
<organism evidence="1 2">
    <name type="scientific">Bacillus salitolerans</name>
    <dbReference type="NCBI Taxonomy" id="1437434"/>
    <lineage>
        <taxon>Bacteria</taxon>
        <taxon>Bacillati</taxon>
        <taxon>Bacillota</taxon>
        <taxon>Bacilli</taxon>
        <taxon>Bacillales</taxon>
        <taxon>Bacillaceae</taxon>
        <taxon>Bacillus</taxon>
    </lineage>
</organism>
<proteinExistence type="predicted"/>
<evidence type="ECO:0000313" key="1">
    <source>
        <dbReference type="EMBL" id="MFD1736107.1"/>
    </source>
</evidence>
<evidence type="ECO:0000313" key="2">
    <source>
        <dbReference type="Proteomes" id="UP001597214"/>
    </source>
</evidence>
<protein>
    <submittedName>
        <fullName evidence="1">Uncharacterized protein</fullName>
    </submittedName>
</protein>